<evidence type="ECO:0000256" key="1">
    <source>
        <dbReference type="SAM" id="MobiDB-lite"/>
    </source>
</evidence>
<evidence type="ECO:0000313" key="4">
    <source>
        <dbReference type="Proteomes" id="UP001273166"/>
    </source>
</evidence>
<name>A0AAJ0M1U4_9PEZI</name>
<keyword evidence="4" id="KW-1185">Reference proteome</keyword>
<dbReference type="Pfam" id="PF20253">
    <property type="entry name" value="DUF6604"/>
    <property type="match status" value="1"/>
</dbReference>
<reference evidence="3" key="1">
    <citation type="journal article" date="2023" name="Mol. Phylogenet. Evol.">
        <title>Genome-scale phylogeny and comparative genomics of the fungal order Sordariales.</title>
        <authorList>
            <person name="Hensen N."/>
            <person name="Bonometti L."/>
            <person name="Westerberg I."/>
            <person name="Brannstrom I.O."/>
            <person name="Guillou S."/>
            <person name="Cros-Aarteil S."/>
            <person name="Calhoun S."/>
            <person name="Haridas S."/>
            <person name="Kuo A."/>
            <person name="Mondo S."/>
            <person name="Pangilinan J."/>
            <person name="Riley R."/>
            <person name="LaButti K."/>
            <person name="Andreopoulos B."/>
            <person name="Lipzen A."/>
            <person name="Chen C."/>
            <person name="Yan M."/>
            <person name="Daum C."/>
            <person name="Ng V."/>
            <person name="Clum A."/>
            <person name="Steindorff A."/>
            <person name="Ohm R.A."/>
            <person name="Martin F."/>
            <person name="Silar P."/>
            <person name="Natvig D.O."/>
            <person name="Lalanne C."/>
            <person name="Gautier V."/>
            <person name="Ament-Velasquez S.L."/>
            <person name="Kruys A."/>
            <person name="Hutchinson M.I."/>
            <person name="Powell A.J."/>
            <person name="Barry K."/>
            <person name="Miller A.N."/>
            <person name="Grigoriev I.V."/>
            <person name="Debuchy R."/>
            <person name="Gladieux P."/>
            <person name="Hiltunen Thoren M."/>
            <person name="Johannesson H."/>
        </authorList>
    </citation>
    <scope>NUCLEOTIDE SEQUENCE</scope>
    <source>
        <strain evidence="3">CBS 333.67</strain>
    </source>
</reference>
<evidence type="ECO:0000313" key="3">
    <source>
        <dbReference type="EMBL" id="KAK3305884.1"/>
    </source>
</evidence>
<dbReference type="RefSeq" id="XP_062721664.1">
    <property type="nucleotide sequence ID" value="XM_062870416.1"/>
</dbReference>
<feature type="compositionally biased region" description="Basic residues" evidence="1">
    <location>
        <begin position="209"/>
        <end position="221"/>
    </location>
</feature>
<organism evidence="3 4">
    <name type="scientific">Chaetomium strumarium</name>
    <dbReference type="NCBI Taxonomy" id="1170767"/>
    <lineage>
        <taxon>Eukaryota</taxon>
        <taxon>Fungi</taxon>
        <taxon>Dikarya</taxon>
        <taxon>Ascomycota</taxon>
        <taxon>Pezizomycotina</taxon>
        <taxon>Sordariomycetes</taxon>
        <taxon>Sordariomycetidae</taxon>
        <taxon>Sordariales</taxon>
        <taxon>Chaetomiaceae</taxon>
        <taxon>Chaetomium</taxon>
    </lineage>
</organism>
<comment type="caution">
    <text evidence="3">The sequence shown here is derived from an EMBL/GenBank/DDBJ whole genome shotgun (WGS) entry which is preliminary data.</text>
</comment>
<feature type="compositionally biased region" description="Basic and acidic residues" evidence="1">
    <location>
        <begin position="28"/>
        <end position="43"/>
    </location>
</feature>
<dbReference type="PANTHER" id="PTHR38795">
    <property type="entry name" value="DUF6604 DOMAIN-CONTAINING PROTEIN"/>
    <property type="match status" value="1"/>
</dbReference>
<sequence>MGTWHRYKLGQAQFTSWLKQTAGKLVSRKPDPDAGTTETEKTENAAPQQSRRQKKKAKAIGINLAPLEVLAQRITDNAQPEDIPPAALNILHDVVSLRKKTFQWFTKSAQDSKDEKVRQSNAAHARIIAVLERVLSKLEALVKSGTGAQRRSEQKNDSKVTTNNLSNLFALLEVQTGPDGADDAVNAASVDEAQDGTALSAADAQPQKGGKKKAGKKTQKLRKPDQRTERAVVKSKKAWVDSIDFGEIREEDEEDEFDLYMMIYCFSEDFNTIRNHVRERWCDYWYNRSQDLDKELRMRGPKLKMRGPELLKYQWMMNMLFIEFGVEHADYDSYDDLDEEESNERIWRDESDWLALSSYYTPGEVLTRVPPGKVPMIALSNRSPVVYGANNAKEWRVFEDRVARDLILESAHLKALKKNRQEYFQLPSETTLLFGLQECLEWKDFDSALIFSLHLWVDIRYITETEHVKPFEQLQITAAQLKEKLERHPRSDFQFKGKKARLRQMGIQEDPEPYFPLKNEPVWAGLLDFHARLVYSQLGHEFVSLSGVVDAAAYLYHAALAMDPSLPGWEDMDRYVATYLEDSQFRRGLQAQQGAAAIIRSFERSPTIEREKGNVAEHVADRIWNPKHFAPEIFVRKGSLLLLCI</sequence>
<dbReference type="EMBL" id="JAUDZG010000004">
    <property type="protein sequence ID" value="KAK3305884.1"/>
    <property type="molecule type" value="Genomic_DNA"/>
</dbReference>
<proteinExistence type="predicted"/>
<dbReference type="PANTHER" id="PTHR38795:SF1">
    <property type="entry name" value="DUF6604 DOMAIN-CONTAINING PROTEIN"/>
    <property type="match status" value="1"/>
</dbReference>
<protein>
    <recommendedName>
        <fullName evidence="2">DUF6604 domain-containing protein</fullName>
    </recommendedName>
</protein>
<dbReference type="AlphaFoldDB" id="A0AAJ0M1U4"/>
<reference evidence="3" key="2">
    <citation type="submission" date="2023-06" db="EMBL/GenBank/DDBJ databases">
        <authorList>
            <consortium name="Lawrence Berkeley National Laboratory"/>
            <person name="Mondo S.J."/>
            <person name="Hensen N."/>
            <person name="Bonometti L."/>
            <person name="Westerberg I."/>
            <person name="Brannstrom I.O."/>
            <person name="Guillou S."/>
            <person name="Cros-Aarteil S."/>
            <person name="Calhoun S."/>
            <person name="Haridas S."/>
            <person name="Kuo A."/>
            <person name="Pangilinan J."/>
            <person name="Riley R."/>
            <person name="Labutti K."/>
            <person name="Andreopoulos B."/>
            <person name="Lipzen A."/>
            <person name="Chen C."/>
            <person name="Yanf M."/>
            <person name="Daum C."/>
            <person name="Ng V."/>
            <person name="Clum A."/>
            <person name="Steindorff A."/>
            <person name="Ohm R."/>
            <person name="Martin F."/>
            <person name="Silar P."/>
            <person name="Natvig D."/>
            <person name="Lalanne C."/>
            <person name="Gautier V."/>
            <person name="Ament-Velasquez S.L."/>
            <person name="Kruys A."/>
            <person name="Hutchinson M.I."/>
            <person name="Powell A.J."/>
            <person name="Barry K."/>
            <person name="Miller A.N."/>
            <person name="Grigoriev I.V."/>
            <person name="Debuchy R."/>
            <person name="Gladieux P."/>
            <person name="Thoren M.H."/>
            <person name="Johannesson H."/>
        </authorList>
    </citation>
    <scope>NUCLEOTIDE SEQUENCE</scope>
    <source>
        <strain evidence="3">CBS 333.67</strain>
    </source>
</reference>
<evidence type="ECO:0000259" key="2">
    <source>
        <dbReference type="Pfam" id="PF20253"/>
    </source>
</evidence>
<accession>A0AAJ0M1U4</accession>
<feature type="region of interest" description="Disordered" evidence="1">
    <location>
        <begin position="23"/>
        <end position="53"/>
    </location>
</feature>
<feature type="domain" description="DUF6604" evidence="2">
    <location>
        <begin position="5"/>
        <end position="288"/>
    </location>
</feature>
<dbReference type="GeneID" id="87889245"/>
<dbReference type="InterPro" id="IPR046539">
    <property type="entry name" value="DUF6604"/>
</dbReference>
<feature type="region of interest" description="Disordered" evidence="1">
    <location>
        <begin position="196"/>
        <end position="227"/>
    </location>
</feature>
<dbReference type="Proteomes" id="UP001273166">
    <property type="component" value="Unassembled WGS sequence"/>
</dbReference>
<gene>
    <name evidence="3" type="ORF">B0T15DRAFT_556398</name>
</gene>